<dbReference type="Proteomes" id="UP001597427">
    <property type="component" value="Unassembled WGS sequence"/>
</dbReference>
<gene>
    <name evidence="1" type="ORF">ACFSR0_08410</name>
</gene>
<organism evidence="1 2">
    <name type="scientific">Enterococcus camelliae</name>
    <dbReference type="NCBI Taxonomy" id="453959"/>
    <lineage>
        <taxon>Bacteria</taxon>
        <taxon>Bacillati</taxon>
        <taxon>Bacillota</taxon>
        <taxon>Bacilli</taxon>
        <taxon>Lactobacillales</taxon>
        <taxon>Enterococcaceae</taxon>
        <taxon>Enterococcus</taxon>
    </lineage>
</organism>
<comment type="caution">
    <text evidence="1">The sequence shown here is derived from an EMBL/GenBank/DDBJ whole genome shotgun (WGS) entry which is preliminary data.</text>
</comment>
<evidence type="ECO:0000313" key="1">
    <source>
        <dbReference type="EMBL" id="MFD2729443.1"/>
    </source>
</evidence>
<protein>
    <recommendedName>
        <fullName evidence="3">Type-1 mutarotase</fullName>
    </recommendedName>
</protein>
<dbReference type="InterPro" id="IPR011013">
    <property type="entry name" value="Gal_mutarotase_sf_dom"/>
</dbReference>
<dbReference type="Pfam" id="PF01263">
    <property type="entry name" value="Aldose_epim"/>
    <property type="match status" value="1"/>
</dbReference>
<proteinExistence type="predicted"/>
<name>A0ABW5TL88_9ENTE</name>
<evidence type="ECO:0008006" key="3">
    <source>
        <dbReference type="Google" id="ProtNLM"/>
    </source>
</evidence>
<reference evidence="2" key="1">
    <citation type="journal article" date="2019" name="Int. J. Syst. Evol. Microbiol.">
        <title>The Global Catalogue of Microorganisms (GCM) 10K type strain sequencing project: providing services to taxonomists for standard genome sequencing and annotation.</title>
        <authorList>
            <consortium name="The Broad Institute Genomics Platform"/>
            <consortium name="The Broad Institute Genome Sequencing Center for Infectious Disease"/>
            <person name="Wu L."/>
            <person name="Ma J."/>
        </authorList>
    </citation>
    <scope>NUCLEOTIDE SEQUENCE [LARGE SCALE GENOMIC DNA]</scope>
    <source>
        <strain evidence="2">TISTR 932</strain>
    </source>
</reference>
<dbReference type="EMBL" id="JBHUMO010000051">
    <property type="protein sequence ID" value="MFD2729443.1"/>
    <property type="molecule type" value="Genomic_DNA"/>
</dbReference>
<dbReference type="SUPFAM" id="SSF74650">
    <property type="entry name" value="Galactose mutarotase-like"/>
    <property type="match status" value="1"/>
</dbReference>
<accession>A0ABW5TL88</accession>
<dbReference type="PANTHER" id="PTHR10091:SF0">
    <property type="entry name" value="GALACTOSE MUTAROTASE"/>
    <property type="match status" value="1"/>
</dbReference>
<sequence>MIFYAFDIAIKHESPDMESGYPGNLQVKVHYILTNENEWRIHYEAKSDQETLFNPTNHAYFYTGLSQSDAKQAVRLAIKADQYTPIRKDGIPLGTASVEGTAFDFRQPEGCLLAEHLASQNEQIRLVNGLDHGFVFPQSHSETSVAWLRTPNYQLTVSTDRPSMVVYTYNIGDSHVSMDQVDLAEHDVIAFETQVLPDAIHQPSFGSVVLKKDEWFTSTTTYQISK</sequence>
<evidence type="ECO:0000313" key="2">
    <source>
        <dbReference type="Proteomes" id="UP001597427"/>
    </source>
</evidence>
<dbReference type="RefSeq" id="WP_379981805.1">
    <property type="nucleotide sequence ID" value="NZ_JBHUMO010000051.1"/>
</dbReference>
<dbReference type="Gene3D" id="2.70.98.10">
    <property type="match status" value="1"/>
</dbReference>
<keyword evidence="2" id="KW-1185">Reference proteome</keyword>
<dbReference type="InterPro" id="IPR014718">
    <property type="entry name" value="GH-type_carb-bd"/>
</dbReference>
<dbReference type="PANTHER" id="PTHR10091">
    <property type="entry name" value="ALDOSE-1-EPIMERASE"/>
    <property type="match status" value="1"/>
</dbReference>
<dbReference type="InterPro" id="IPR008183">
    <property type="entry name" value="Aldose_1/G6P_1-epimerase"/>
</dbReference>